<sequence length="69" mass="7071">MSFGGLSLAASTAAMQQMDATSAAMTTMKSEFDQKKLVADTMNAIAAGSMDTATKAITAMGEASKGIRF</sequence>
<dbReference type="GO" id="GO:0005615">
    <property type="term" value="C:extracellular space"/>
    <property type="evidence" value="ECO:0007669"/>
    <property type="project" value="InterPro"/>
</dbReference>
<organism evidence="1">
    <name type="scientific">Pseudomonas fluorescens</name>
    <dbReference type="NCBI Taxonomy" id="294"/>
    <lineage>
        <taxon>Bacteria</taxon>
        <taxon>Pseudomonadati</taxon>
        <taxon>Pseudomonadota</taxon>
        <taxon>Gammaproteobacteria</taxon>
        <taxon>Pseudomonadales</taxon>
        <taxon>Pseudomonadaceae</taxon>
        <taxon>Pseudomonas</taxon>
    </lineage>
</organism>
<dbReference type="RefSeq" id="WP_109752469.1">
    <property type="nucleotide sequence ID" value="NZ_CP025542.1"/>
</dbReference>
<proteinExistence type="predicted"/>
<dbReference type="Pfam" id="PF09589">
    <property type="entry name" value="HrpA_pilin"/>
    <property type="match status" value="1"/>
</dbReference>
<protein>
    <submittedName>
        <fullName evidence="1">RspA</fullName>
    </submittedName>
</protein>
<name>A0A125RM73_PSEFL</name>
<dbReference type="EMBL" id="KT582783">
    <property type="protein sequence ID" value="AMD40294.1"/>
    <property type="molecule type" value="Genomic_DNA"/>
</dbReference>
<gene>
    <name evidence="1" type="primary">rspA</name>
</gene>
<reference evidence="1" key="1">
    <citation type="submission" date="2015-08" db="EMBL/GenBank/DDBJ databases">
        <title>Identification and characterization of a type III secretion system in Pseudomonas fluorescens 2P24.</title>
        <authorList>
            <person name="Wei H.-L."/>
        </authorList>
    </citation>
    <scope>NUCLEOTIDE SEQUENCE</scope>
    <source>
        <strain evidence="1">2P24</strain>
    </source>
</reference>
<dbReference type="InterPro" id="IPR018581">
    <property type="entry name" value="T3SS_pilus_HrpA"/>
</dbReference>
<dbReference type="AlphaFoldDB" id="A0A125RM73"/>
<evidence type="ECO:0000313" key="1">
    <source>
        <dbReference type="EMBL" id="AMD40294.1"/>
    </source>
</evidence>
<accession>A0A125RM73</accession>